<reference evidence="3" key="1">
    <citation type="submission" date="2021-01" db="EMBL/GenBank/DDBJ databases">
        <authorList>
            <person name="Corre E."/>
            <person name="Pelletier E."/>
            <person name="Niang G."/>
            <person name="Scheremetjew M."/>
            <person name="Finn R."/>
            <person name="Kale V."/>
            <person name="Holt S."/>
            <person name="Cochrane G."/>
            <person name="Meng A."/>
            <person name="Brown T."/>
            <person name="Cohen L."/>
        </authorList>
    </citation>
    <scope>NUCLEOTIDE SEQUENCE</scope>
    <source>
        <strain evidence="3">CCMP2329</strain>
    </source>
</reference>
<dbReference type="GO" id="GO:0005634">
    <property type="term" value="C:nucleus"/>
    <property type="evidence" value="ECO:0007669"/>
    <property type="project" value="TreeGrafter"/>
</dbReference>
<dbReference type="SUPFAM" id="SSF48371">
    <property type="entry name" value="ARM repeat"/>
    <property type="match status" value="1"/>
</dbReference>
<dbReference type="GO" id="GO:0006361">
    <property type="term" value="P:transcription initiation at RNA polymerase I promoter"/>
    <property type="evidence" value="ECO:0007669"/>
    <property type="project" value="InterPro"/>
</dbReference>
<dbReference type="PANTHER" id="PTHR12790:SF0">
    <property type="entry name" value="RNA POLYMERASE I-SPECIFIC TRANSCRIPTION INITIATION FACTOR RRN3-RELATED"/>
    <property type="match status" value="1"/>
</dbReference>
<feature type="compositionally biased region" description="Polar residues" evidence="2">
    <location>
        <begin position="740"/>
        <end position="754"/>
    </location>
</feature>
<name>A0A7S1GI43_9CHLO</name>
<feature type="region of interest" description="Disordered" evidence="2">
    <location>
        <begin position="640"/>
        <end position="691"/>
    </location>
</feature>
<protein>
    <recommendedName>
        <fullName evidence="4">RNA polymerase I-specific transcription initiation factor RRN3</fullName>
    </recommendedName>
</protein>
<dbReference type="GO" id="GO:0001042">
    <property type="term" value="F:RNA polymerase I core binding"/>
    <property type="evidence" value="ECO:0007669"/>
    <property type="project" value="TreeGrafter"/>
</dbReference>
<dbReference type="InterPro" id="IPR007991">
    <property type="entry name" value="RNA_pol_I_trans_ini_fac_RRN3"/>
</dbReference>
<organism evidence="3">
    <name type="scientific">Picochlorum oklahomense</name>
    <dbReference type="NCBI Taxonomy" id="249345"/>
    <lineage>
        <taxon>Eukaryota</taxon>
        <taxon>Viridiplantae</taxon>
        <taxon>Chlorophyta</taxon>
        <taxon>core chlorophytes</taxon>
        <taxon>Trebouxiophyceae</taxon>
        <taxon>Trebouxiophyceae incertae sedis</taxon>
        <taxon>Picochlorum</taxon>
    </lineage>
</organism>
<dbReference type="InterPro" id="IPR016024">
    <property type="entry name" value="ARM-type_fold"/>
</dbReference>
<dbReference type="Pfam" id="PF05327">
    <property type="entry name" value="RRN3"/>
    <property type="match status" value="1"/>
</dbReference>
<comment type="similarity">
    <text evidence="1">Belongs to the RRN3 family.</text>
</comment>
<gene>
    <name evidence="3" type="ORF">POKL1161_LOCUS897</name>
</gene>
<proteinExistence type="inferred from homology"/>
<dbReference type="PANTHER" id="PTHR12790">
    <property type="entry name" value="TRANSCRIPTION INITIATION FACTOR IA RRN3"/>
    <property type="match status" value="1"/>
</dbReference>
<feature type="region of interest" description="Disordered" evidence="2">
    <location>
        <begin position="717"/>
        <end position="754"/>
    </location>
</feature>
<sequence length="754" mass="82891">MNGDTRGAEESEELLKQYVQDSLILKSSGGGSKLYDQLVQELVRLKHVCEDQNIDQSSDKQLVALLRGVSRCLALVKEEHHEVLVTEILNIKLWQVSGEVRNAVLAFICQSVTVNGSFVHSALHILVYSLVPPPSAPVPDPCPGHSWSPSVEEVGVQNAVVSAAKRVLELVPTAVSRLLPILVSNLPHKVRDRQIHCLYLQGCFLIAESQHGSGLSDGLLSAVVAHLIDVDVDIKWEDIVEVMTEEAKEEVKGESPRRFDEPDIFDLEGMSEGEACLASHEPRGGWEGCGESEVINPIPAKKEHSAMSNVSIQVDEMADKMDSLMELVVSHLKRRISKGEIQMVWRSLLDAFEGIVLQTHRSKFTQFLVFYVASTSPVYCSRSLIQVLLNKLADKNQALIVRSACAAYIGSFLARAAFIPEVIVIETFQKLADWCVRYAREEDRRGGLPPIPSAGALGPNQDVATRHSSYYAACQALMYALCYHMEPLCHRQNQEEEQRDSPSQMAMSLDGDETSLREKCVGSIHRLFNDVIPNILNHSLDPLSSCARSVVTEFARQVQSLGYYAVANICISWERRVKSVDAQKHSRPLEIFFPFDPYLLRRSAEPLDLARNYVRWRKGHPAAIIPDDDYEDRQVVLGGSSSDDEVLSGVSKSHSDDDSSLLLSSSSESDDLKRTRFGSMPDSSVSSGGRRYLSRKLPGALKASLLAHGGLGGSPTGDIPILHGSPSTGNGSPLWGISPASASFPMSQTFSGDK</sequence>
<dbReference type="AlphaFoldDB" id="A0A7S1GI43"/>
<accession>A0A7S1GI43</accession>
<dbReference type="GO" id="GO:0001181">
    <property type="term" value="F:RNA polymerase I general transcription initiation factor activity"/>
    <property type="evidence" value="ECO:0007669"/>
    <property type="project" value="InterPro"/>
</dbReference>
<evidence type="ECO:0008006" key="4">
    <source>
        <dbReference type="Google" id="ProtNLM"/>
    </source>
</evidence>
<evidence type="ECO:0000256" key="2">
    <source>
        <dbReference type="SAM" id="MobiDB-lite"/>
    </source>
</evidence>
<dbReference type="EMBL" id="HBFV01001287">
    <property type="protein sequence ID" value="CAD8928544.1"/>
    <property type="molecule type" value="Transcribed_RNA"/>
</dbReference>
<evidence type="ECO:0000313" key="3">
    <source>
        <dbReference type="EMBL" id="CAD8928544.1"/>
    </source>
</evidence>
<evidence type="ECO:0000256" key="1">
    <source>
        <dbReference type="ARBA" id="ARBA00010098"/>
    </source>
</evidence>